<dbReference type="Proteomes" id="UP000721236">
    <property type="component" value="Unassembled WGS sequence"/>
</dbReference>
<feature type="region of interest" description="Disordered" evidence="1">
    <location>
        <begin position="115"/>
        <end position="142"/>
    </location>
</feature>
<evidence type="ECO:0000313" key="3">
    <source>
        <dbReference type="Proteomes" id="UP000721236"/>
    </source>
</evidence>
<proteinExistence type="predicted"/>
<evidence type="ECO:0008006" key="4">
    <source>
        <dbReference type="Google" id="ProtNLM"/>
    </source>
</evidence>
<protein>
    <recommendedName>
        <fullName evidence="4">DUF35 domain-containing protein</fullName>
    </recommendedName>
</protein>
<evidence type="ECO:0000313" key="2">
    <source>
        <dbReference type="EMBL" id="CAG9166672.1"/>
    </source>
</evidence>
<sequence>MNHTLSADGRTPVLQAARCGQCGGHSYPANVPGCRHCGAPGHTLEAVDCMGAVPLRNVVTVHAPLAPGLAVPAIIGEIELCPGLVEEVRVDARDEADAMPGTVVRPVWIDDGQGGSWAFRPVAQSGSDPASPPAPDRQGGAQ</sequence>
<comment type="caution">
    <text evidence="2">The sequence shown here is derived from an EMBL/GenBank/DDBJ whole genome shotgun (WGS) entry which is preliminary data.</text>
</comment>
<dbReference type="InterPro" id="IPR012340">
    <property type="entry name" value="NA-bd_OB-fold"/>
</dbReference>
<name>A0ABM8WH31_9BURK</name>
<gene>
    <name evidence="2" type="ORF">LMG21510_00487</name>
</gene>
<evidence type="ECO:0000256" key="1">
    <source>
        <dbReference type="SAM" id="MobiDB-lite"/>
    </source>
</evidence>
<dbReference type="EMBL" id="CAJZAH010000001">
    <property type="protein sequence ID" value="CAG9166672.1"/>
    <property type="molecule type" value="Genomic_DNA"/>
</dbReference>
<keyword evidence="3" id="KW-1185">Reference proteome</keyword>
<accession>A0ABM8WH31</accession>
<dbReference type="RefSeq" id="WP_224039380.1">
    <property type="nucleotide sequence ID" value="NZ_CAJZAH010000001.1"/>
</dbReference>
<reference evidence="2 3" key="1">
    <citation type="submission" date="2021-08" db="EMBL/GenBank/DDBJ databases">
        <authorList>
            <person name="Peeters C."/>
        </authorList>
    </citation>
    <scope>NUCLEOTIDE SEQUENCE [LARGE SCALE GENOMIC DNA]</scope>
    <source>
        <strain evidence="2 3">LMG 21510</strain>
    </source>
</reference>
<organism evidence="2 3">
    <name type="scientific">Cupriavidus respiraculi</name>
    <dbReference type="NCBI Taxonomy" id="195930"/>
    <lineage>
        <taxon>Bacteria</taxon>
        <taxon>Pseudomonadati</taxon>
        <taxon>Pseudomonadota</taxon>
        <taxon>Betaproteobacteria</taxon>
        <taxon>Burkholderiales</taxon>
        <taxon>Burkholderiaceae</taxon>
        <taxon>Cupriavidus</taxon>
    </lineage>
</organism>
<dbReference type="SUPFAM" id="SSF50249">
    <property type="entry name" value="Nucleic acid-binding proteins"/>
    <property type="match status" value="1"/>
</dbReference>